<accession>D8PI59</accession>
<dbReference type="PROSITE" id="PS51318">
    <property type="entry name" value="TAT"/>
    <property type="match status" value="1"/>
</dbReference>
<dbReference type="PROSITE" id="PS51669">
    <property type="entry name" value="4FE4S_MOW_BIS_MGD"/>
    <property type="match status" value="1"/>
</dbReference>
<dbReference type="PANTHER" id="PTHR43742:SF6">
    <property type="entry name" value="OXIDOREDUCTASE YYAE-RELATED"/>
    <property type="match status" value="1"/>
</dbReference>
<gene>
    <name evidence="5" type="primary">nxrA2</name>
    <name evidence="5" type="ORF">NIDE3255</name>
</gene>
<evidence type="ECO:0000313" key="5">
    <source>
        <dbReference type="EMBL" id="CBK42946.1"/>
    </source>
</evidence>
<keyword evidence="1" id="KW-0479">Metal-binding</keyword>
<dbReference type="AlphaFoldDB" id="D8PI59"/>
<dbReference type="SUPFAM" id="SSF53706">
    <property type="entry name" value="Formate dehydrogenase/DMSO reductase, domains 1-3"/>
    <property type="match status" value="1"/>
</dbReference>
<dbReference type="EMBL" id="FP929003">
    <property type="protein sequence ID" value="CBK42946.1"/>
    <property type="molecule type" value="Genomic_DNA"/>
</dbReference>
<keyword evidence="5" id="KW-0560">Oxidoreductase</keyword>
<organism evidence="5 6">
    <name type="scientific">Nitrospira defluvii</name>
    <dbReference type="NCBI Taxonomy" id="330214"/>
    <lineage>
        <taxon>Bacteria</taxon>
        <taxon>Pseudomonadati</taxon>
        <taxon>Nitrospirota</taxon>
        <taxon>Nitrospiria</taxon>
        <taxon>Nitrospirales</taxon>
        <taxon>Nitrospiraceae</taxon>
        <taxon>Nitrospira</taxon>
    </lineage>
</organism>
<evidence type="ECO:0000256" key="1">
    <source>
        <dbReference type="ARBA" id="ARBA00022723"/>
    </source>
</evidence>
<dbReference type="InterPro" id="IPR006311">
    <property type="entry name" value="TAT_signal"/>
</dbReference>
<dbReference type="OrthoDB" id="9759518at2"/>
<dbReference type="GO" id="GO:0016491">
    <property type="term" value="F:oxidoreductase activity"/>
    <property type="evidence" value="ECO:0007669"/>
    <property type="project" value="UniProtKB-KW"/>
</dbReference>
<evidence type="ECO:0000313" key="6">
    <source>
        <dbReference type="Proteomes" id="UP000001660"/>
    </source>
</evidence>
<dbReference type="InterPro" id="IPR006656">
    <property type="entry name" value="Mopterin_OxRdtase"/>
</dbReference>
<dbReference type="STRING" id="330214.NIDE3255"/>
<keyword evidence="6" id="KW-1185">Reference proteome</keyword>
<dbReference type="InterPro" id="IPR050612">
    <property type="entry name" value="Prok_Mopterin_Oxidored"/>
</dbReference>
<dbReference type="GO" id="GO:0046872">
    <property type="term" value="F:metal ion binding"/>
    <property type="evidence" value="ECO:0007669"/>
    <property type="project" value="UniProtKB-KW"/>
</dbReference>
<dbReference type="Pfam" id="PF10518">
    <property type="entry name" value="TAT_signal"/>
    <property type="match status" value="1"/>
</dbReference>
<reference evidence="5 6" key="1">
    <citation type="journal article" date="2010" name="Proc. Natl. Acad. Sci. U.S.A.">
        <title>A Nitrospira metagenome illuminates the physiology and evolution of globally important nitrite-oxidizing bacteria.</title>
        <authorList>
            <person name="Lucker S."/>
            <person name="Wagner M."/>
            <person name="Maixner F."/>
            <person name="Pelletier E."/>
            <person name="Koch H."/>
            <person name="Vacherie B."/>
            <person name="Rattei T."/>
            <person name="Sinninghe Damste J."/>
            <person name="Spieck E."/>
            <person name="Le Paslier D."/>
            <person name="Daims H."/>
        </authorList>
    </citation>
    <scope>NUCLEOTIDE SEQUENCE [LARGE SCALE GENOMIC DNA]</scope>
</reference>
<keyword evidence="3" id="KW-0411">Iron-sulfur</keyword>
<dbReference type="SUPFAM" id="SSF50692">
    <property type="entry name" value="ADC-like"/>
    <property type="match status" value="1"/>
</dbReference>
<feature type="domain" description="4Fe-4S Mo/W bis-MGD-type" evidence="4">
    <location>
        <begin position="63"/>
        <end position="131"/>
    </location>
</feature>
<dbReference type="PANTHER" id="PTHR43742">
    <property type="entry name" value="TRIMETHYLAMINE-N-OXIDE REDUCTASE"/>
    <property type="match status" value="1"/>
</dbReference>
<evidence type="ECO:0000259" key="4">
    <source>
        <dbReference type="PROSITE" id="PS51669"/>
    </source>
</evidence>
<dbReference type="InterPro" id="IPR019546">
    <property type="entry name" value="TAT_signal_bac_arc"/>
</dbReference>
<dbReference type="HOGENOM" id="CLU_276911_0_0_0"/>
<dbReference type="Gene3D" id="2.40.40.20">
    <property type="match status" value="1"/>
</dbReference>
<protein>
    <submittedName>
        <fullName evidence="5">Putative Nitrate oxidoreductase, alpha subunit</fullName>
        <ecNumber evidence="5">1.7.99.4</ecNumber>
    </submittedName>
</protein>
<keyword evidence="2" id="KW-0408">Iron</keyword>
<dbReference type="Pfam" id="PF00384">
    <property type="entry name" value="Molybdopterin"/>
    <property type="match status" value="1"/>
</dbReference>
<dbReference type="GO" id="GO:0051536">
    <property type="term" value="F:iron-sulfur cluster binding"/>
    <property type="evidence" value="ECO:0007669"/>
    <property type="project" value="UniProtKB-KW"/>
</dbReference>
<evidence type="ECO:0000256" key="2">
    <source>
        <dbReference type="ARBA" id="ARBA00023004"/>
    </source>
</evidence>
<dbReference type="EC" id="1.7.99.4" evidence="5"/>
<name>D8PI59_9BACT</name>
<dbReference type="eggNOG" id="COG0243">
    <property type="taxonomic scope" value="Bacteria"/>
</dbReference>
<dbReference type="Gene3D" id="3.40.50.12440">
    <property type="match status" value="1"/>
</dbReference>
<sequence length="1147" mass="131612">MQVSVSRRQFLKISAGTVAAVAVADKVLALTALQPVIEVGNPLGEYPDRSWERVYHDQYRYDSSFTWCCSPNDTHGCRVRAFVRNGVVMRVEQNYDHQTYEDLYGNRGTFAHNPRMCLKGFTFHRRVYGPYRLKGPLMRKGWKQWMDDGSPELTPDVKRKYKFDSRFLDDLNRVSWDTAFTYVAKAAVLIATRYSGEAGARRLREQGYAPEMIEMMKGAGVRTFKHRAGMPVLGIVGKMMNTRFNGGCLPLLDSWIRKVDAEKAQGGKYYSNYTWHGDQDPSHPFWNGTQNCDVDLSDMRFSKLNTSWGKNFVENKMPEAHWKLESIERGARIVVITPEYNPTAYRADYWIPVRPETDGANFLGAAKIIFDENLQDIDYIKEFTDLPLLVRTDTLQYLDPRDVIADYKFPDFSKSYSGRIQSLKPEQVERLGGMMVWDLAKGKAVPLHREQVGFHFKESGIDPALTGTFRVKLLNSREIDVMPIYQMYQVHLQDYDLDTTHQITRAPKDLIVRWARDSGTIKPAAMHNGEGVCHYFHMTEMGRAAAFIMTITGNIGKFGTGCHTWSGNYKAGIWNAVPWSGAGLAVHTGEDPFNLTLDPNAHGKEIKTRSYYYGEEVGYWNHGDTALIVNTPKYGRKVFTGKTHMPSPSKVRWVTNVNILNNAKHHYDMVKNVDPNIEMIVTQDIEMTSDVNHADVAFACNSWMEFTYPEMTGTVSNPWIQIWKGGIRPLYDTRNDADTFAGVAAKLAEMTGDARFRGVFHFVYMNRVDVYPQRMLDASATCYGYSADVMLKSEKGWMVMGRTYPRHPLWEETNESKPQWTRSGRIETYRIEPEAIEYGENFISHREGPECTPYLPNAIFSNNPFIRPDDYGIPITAQHHDDKHVRNIKLPWAEIKRHPNPLWEKGYQFYCVTPKTRHRVHSQWSVNDWVQIYESNFGDPYRMDKRTPGVGEHQLHINPQAAKDRGINDGDYVFVDGNPVDRPYRGWKPSDPFYKVARLMIRAKYNPAYPYHVTMAKHAPYVATAKSVKGHETRPDGRAIAVDTGYQSNFRYGAQQSFTRNWLMPMHQTDSLPGKHTIAWKFKWGYAIDHHGINTVPKECLIRITKAEDGGIGARGPWEPVRTGFTPGQENEFMIKWLKGEHIKIKV</sequence>
<dbReference type="Gene3D" id="3.40.228.10">
    <property type="entry name" value="Dimethylsulfoxide Reductase, domain 2"/>
    <property type="match status" value="1"/>
</dbReference>
<dbReference type="Gene3D" id="3.40.50.740">
    <property type="match status" value="1"/>
</dbReference>
<proteinExistence type="predicted"/>
<dbReference type="Proteomes" id="UP000001660">
    <property type="component" value="Chromosome"/>
</dbReference>
<evidence type="ECO:0000256" key="3">
    <source>
        <dbReference type="ARBA" id="ARBA00023014"/>
    </source>
</evidence>
<dbReference type="InterPro" id="IPR006963">
    <property type="entry name" value="Mopterin_OxRdtase_4Fe-4S_dom"/>
</dbReference>
<dbReference type="InterPro" id="IPR009010">
    <property type="entry name" value="Asp_de-COase-like_dom_sf"/>
</dbReference>
<dbReference type="KEGG" id="nde:NIDE3255"/>